<dbReference type="EMBL" id="FNDZ01000001">
    <property type="protein sequence ID" value="SDI07222.1"/>
    <property type="molecule type" value="Genomic_DNA"/>
</dbReference>
<evidence type="ECO:0000256" key="1">
    <source>
        <dbReference type="SAM" id="Phobius"/>
    </source>
</evidence>
<feature type="transmembrane region" description="Helical" evidence="1">
    <location>
        <begin position="110"/>
        <end position="127"/>
    </location>
</feature>
<gene>
    <name evidence="2" type="ORF">SAMN05421804_101617</name>
</gene>
<name>A0A1G8HKX2_9CLOT</name>
<feature type="transmembrane region" description="Helical" evidence="1">
    <location>
        <begin position="33"/>
        <end position="54"/>
    </location>
</feature>
<evidence type="ECO:0000313" key="3">
    <source>
        <dbReference type="Proteomes" id="UP000183255"/>
    </source>
</evidence>
<dbReference type="RefSeq" id="WP_031573938.1">
    <property type="nucleotide sequence ID" value="NZ_FNDZ01000001.1"/>
</dbReference>
<protein>
    <submittedName>
        <fullName evidence="2">Uncharacterized protein</fullName>
    </submittedName>
</protein>
<feature type="transmembrane region" description="Helical" evidence="1">
    <location>
        <begin position="86"/>
        <end position="104"/>
    </location>
</feature>
<dbReference type="Proteomes" id="UP000183255">
    <property type="component" value="Unassembled WGS sequence"/>
</dbReference>
<evidence type="ECO:0000313" key="2">
    <source>
        <dbReference type="EMBL" id="SDI07222.1"/>
    </source>
</evidence>
<accession>A0A1G8HKX2</accession>
<keyword evidence="1" id="KW-0812">Transmembrane</keyword>
<sequence>MSENRKRAYLSMFFGTVSLVALVQAYYDEWIPVIILFALSAAVGLFDGINRLMIEKKFRKLEMIEDVEEHSVFYTLCPEKLSLCRWFILGAAVLNVVACVQSFWILKFHYVSFFLLYYTLYTCYCYHDIRKTIKEKKWQRFLEEYKVRGFE</sequence>
<organism evidence="2 3">
    <name type="scientific">Proteiniclasticum ruminis</name>
    <dbReference type="NCBI Taxonomy" id="398199"/>
    <lineage>
        <taxon>Bacteria</taxon>
        <taxon>Bacillati</taxon>
        <taxon>Bacillota</taxon>
        <taxon>Clostridia</taxon>
        <taxon>Eubacteriales</taxon>
        <taxon>Clostridiaceae</taxon>
        <taxon>Proteiniclasticum</taxon>
    </lineage>
</organism>
<reference evidence="2 3" key="1">
    <citation type="submission" date="2016-10" db="EMBL/GenBank/DDBJ databases">
        <authorList>
            <person name="de Groot N.N."/>
        </authorList>
    </citation>
    <scope>NUCLEOTIDE SEQUENCE [LARGE SCALE GENOMIC DNA]</scope>
    <source>
        <strain evidence="2 3">CGMCC 1.5058</strain>
    </source>
</reference>
<proteinExistence type="predicted"/>
<feature type="transmembrane region" description="Helical" evidence="1">
    <location>
        <begin position="7"/>
        <end position="27"/>
    </location>
</feature>
<dbReference type="AlphaFoldDB" id="A0A1G8HKX2"/>
<keyword evidence="1" id="KW-1133">Transmembrane helix</keyword>
<keyword evidence="1" id="KW-0472">Membrane</keyword>